<protein>
    <recommendedName>
        <fullName evidence="8">Transmembrane protein</fullName>
    </recommendedName>
</protein>
<dbReference type="GO" id="GO:0010227">
    <property type="term" value="P:floral organ abscission"/>
    <property type="evidence" value="ECO:0007669"/>
    <property type="project" value="InterPro"/>
</dbReference>
<comment type="caution">
    <text evidence="6">The sequence shown here is derived from an EMBL/GenBank/DDBJ whole genome shotgun (WGS) entry which is preliminary data.</text>
</comment>
<dbReference type="Proteomes" id="UP001054252">
    <property type="component" value="Unassembled WGS sequence"/>
</dbReference>
<keyword evidence="7" id="KW-1185">Reference proteome</keyword>
<evidence type="ECO:0000256" key="5">
    <source>
        <dbReference type="SAM" id="SignalP"/>
    </source>
</evidence>
<evidence type="ECO:0000313" key="6">
    <source>
        <dbReference type="EMBL" id="GKU90415.1"/>
    </source>
</evidence>
<reference evidence="6 7" key="1">
    <citation type="journal article" date="2021" name="Commun. Biol.">
        <title>The genome of Shorea leprosula (Dipterocarpaceae) highlights the ecological relevance of drought in aseasonal tropical rainforests.</title>
        <authorList>
            <person name="Ng K.K.S."/>
            <person name="Kobayashi M.J."/>
            <person name="Fawcett J.A."/>
            <person name="Hatakeyama M."/>
            <person name="Paape T."/>
            <person name="Ng C.H."/>
            <person name="Ang C.C."/>
            <person name="Tnah L.H."/>
            <person name="Lee C.T."/>
            <person name="Nishiyama T."/>
            <person name="Sese J."/>
            <person name="O'Brien M.J."/>
            <person name="Copetti D."/>
            <person name="Mohd Noor M.I."/>
            <person name="Ong R.C."/>
            <person name="Putra M."/>
            <person name="Sireger I.Z."/>
            <person name="Indrioko S."/>
            <person name="Kosugi Y."/>
            <person name="Izuno A."/>
            <person name="Isagi Y."/>
            <person name="Lee S.L."/>
            <person name="Shimizu K.K."/>
        </authorList>
    </citation>
    <scope>NUCLEOTIDE SEQUENCE [LARGE SCALE GENOMIC DNA]</scope>
    <source>
        <strain evidence="6">214</strain>
    </source>
</reference>
<keyword evidence="2" id="KW-0964">Secreted</keyword>
<gene>
    <name evidence="6" type="ORF">SLEP1_g4410</name>
</gene>
<dbReference type="AlphaFoldDB" id="A0AAV5HZE7"/>
<proteinExistence type="predicted"/>
<sequence>MASSSKFNHNSCSFNVLPVLFIALLLVASTSATRPGTTMNLNEDVSMGGYKKDLKTSFEYRGKLFNFFPKWVPIPPSGPSKGHNSVVDSVPPN</sequence>
<evidence type="ECO:0000256" key="1">
    <source>
        <dbReference type="ARBA" id="ARBA00004239"/>
    </source>
</evidence>
<dbReference type="PANTHER" id="PTHR33599">
    <property type="entry name" value="PROTEIN IDA-LIKE 5"/>
    <property type="match status" value="1"/>
</dbReference>
<evidence type="ECO:0000256" key="2">
    <source>
        <dbReference type="ARBA" id="ARBA00022525"/>
    </source>
</evidence>
<evidence type="ECO:0000256" key="4">
    <source>
        <dbReference type="SAM" id="MobiDB-lite"/>
    </source>
</evidence>
<feature type="chain" id="PRO_5043652344" description="Transmembrane protein" evidence="5">
    <location>
        <begin position="33"/>
        <end position="93"/>
    </location>
</feature>
<feature type="signal peptide" evidence="5">
    <location>
        <begin position="1"/>
        <end position="32"/>
    </location>
</feature>
<comment type="subcellular location">
    <subcellularLocation>
        <location evidence="1">Secreted</location>
        <location evidence="1">Extracellular space</location>
    </subcellularLocation>
</comment>
<accession>A0AAV5HZE7</accession>
<keyword evidence="3 5" id="KW-0732">Signal</keyword>
<evidence type="ECO:0008006" key="8">
    <source>
        <dbReference type="Google" id="ProtNLM"/>
    </source>
</evidence>
<organism evidence="6 7">
    <name type="scientific">Rubroshorea leprosula</name>
    <dbReference type="NCBI Taxonomy" id="152421"/>
    <lineage>
        <taxon>Eukaryota</taxon>
        <taxon>Viridiplantae</taxon>
        <taxon>Streptophyta</taxon>
        <taxon>Embryophyta</taxon>
        <taxon>Tracheophyta</taxon>
        <taxon>Spermatophyta</taxon>
        <taxon>Magnoliopsida</taxon>
        <taxon>eudicotyledons</taxon>
        <taxon>Gunneridae</taxon>
        <taxon>Pentapetalae</taxon>
        <taxon>rosids</taxon>
        <taxon>malvids</taxon>
        <taxon>Malvales</taxon>
        <taxon>Dipterocarpaceae</taxon>
        <taxon>Rubroshorea</taxon>
    </lineage>
</organism>
<feature type="region of interest" description="Disordered" evidence="4">
    <location>
        <begin position="74"/>
        <end position="93"/>
    </location>
</feature>
<dbReference type="InterPro" id="IPR039639">
    <property type="entry name" value="IDA-like"/>
</dbReference>
<name>A0AAV5HZE7_9ROSI</name>
<dbReference type="PANTHER" id="PTHR33599:SF20">
    <property type="entry name" value="PROTEIN IDA"/>
    <property type="match status" value="1"/>
</dbReference>
<evidence type="ECO:0000313" key="7">
    <source>
        <dbReference type="Proteomes" id="UP001054252"/>
    </source>
</evidence>
<dbReference type="EMBL" id="BPVZ01000004">
    <property type="protein sequence ID" value="GKU90415.1"/>
    <property type="molecule type" value="Genomic_DNA"/>
</dbReference>
<evidence type="ECO:0000256" key="3">
    <source>
        <dbReference type="ARBA" id="ARBA00022729"/>
    </source>
</evidence>
<dbReference type="GO" id="GO:0005576">
    <property type="term" value="C:extracellular region"/>
    <property type="evidence" value="ECO:0007669"/>
    <property type="project" value="UniProtKB-SubCell"/>
</dbReference>